<proteinExistence type="predicted"/>
<name>A0A8E2JE48_9PEZI</name>
<dbReference type="EMBL" id="KV745023">
    <property type="protein sequence ID" value="OCK79098.1"/>
    <property type="molecule type" value="Genomic_DNA"/>
</dbReference>
<protein>
    <submittedName>
        <fullName evidence="1">Uncharacterized protein</fullName>
    </submittedName>
</protein>
<accession>A0A8E2JE48</accession>
<organism evidence="1 2">
    <name type="scientific">Lepidopterella palustris CBS 459.81</name>
    <dbReference type="NCBI Taxonomy" id="1314670"/>
    <lineage>
        <taxon>Eukaryota</taxon>
        <taxon>Fungi</taxon>
        <taxon>Dikarya</taxon>
        <taxon>Ascomycota</taxon>
        <taxon>Pezizomycotina</taxon>
        <taxon>Dothideomycetes</taxon>
        <taxon>Pleosporomycetidae</taxon>
        <taxon>Mytilinidiales</taxon>
        <taxon>Argynnaceae</taxon>
        <taxon>Lepidopterella</taxon>
    </lineage>
</organism>
<reference evidence="1 2" key="1">
    <citation type="journal article" date="2016" name="Nat. Commun.">
        <title>Ectomycorrhizal ecology is imprinted in the genome of the dominant symbiotic fungus Cenococcum geophilum.</title>
        <authorList>
            <consortium name="DOE Joint Genome Institute"/>
            <person name="Peter M."/>
            <person name="Kohler A."/>
            <person name="Ohm R.A."/>
            <person name="Kuo A."/>
            <person name="Krutzmann J."/>
            <person name="Morin E."/>
            <person name="Arend M."/>
            <person name="Barry K.W."/>
            <person name="Binder M."/>
            <person name="Choi C."/>
            <person name="Clum A."/>
            <person name="Copeland A."/>
            <person name="Grisel N."/>
            <person name="Haridas S."/>
            <person name="Kipfer T."/>
            <person name="LaButti K."/>
            <person name="Lindquist E."/>
            <person name="Lipzen A."/>
            <person name="Maire R."/>
            <person name="Meier B."/>
            <person name="Mihaltcheva S."/>
            <person name="Molinier V."/>
            <person name="Murat C."/>
            <person name="Poggeler S."/>
            <person name="Quandt C.A."/>
            <person name="Sperisen C."/>
            <person name="Tritt A."/>
            <person name="Tisserant E."/>
            <person name="Crous P.W."/>
            <person name="Henrissat B."/>
            <person name="Nehls U."/>
            <person name="Egli S."/>
            <person name="Spatafora J.W."/>
            <person name="Grigoriev I.V."/>
            <person name="Martin F.M."/>
        </authorList>
    </citation>
    <scope>NUCLEOTIDE SEQUENCE [LARGE SCALE GENOMIC DNA]</scope>
    <source>
        <strain evidence="1 2">CBS 459.81</strain>
    </source>
</reference>
<dbReference type="AlphaFoldDB" id="A0A8E2JE48"/>
<sequence length="148" mass="16572">MASLNDVLGLHNFDFNVAEIPHMVALDTGFLQYYTAMDLPYSHLVRDGQPGTKISLLWRAGLVRYLTLLIRANPEGMCERLNALLGEENRPFIDSLTDAAFTHKRIPIECSPAAPDAVSMVAFNSKRKEWVEKRAGVIPEAQVSVREM</sequence>
<evidence type="ECO:0000313" key="1">
    <source>
        <dbReference type="EMBL" id="OCK79098.1"/>
    </source>
</evidence>
<gene>
    <name evidence="1" type="ORF">K432DRAFT_405890</name>
</gene>
<evidence type="ECO:0000313" key="2">
    <source>
        <dbReference type="Proteomes" id="UP000250266"/>
    </source>
</evidence>
<keyword evidence="2" id="KW-1185">Reference proteome</keyword>
<dbReference type="Proteomes" id="UP000250266">
    <property type="component" value="Unassembled WGS sequence"/>
</dbReference>